<dbReference type="KEGG" id="rmar:GBA65_01190"/>
<name>A0A6G8PSP7_9ACTN</name>
<reference evidence="1 2" key="1">
    <citation type="submission" date="2019-10" db="EMBL/GenBank/DDBJ databases">
        <title>Rubrobacter sp nov SCSIO 52915 isolated from a deep-sea sediment in the South China Sea.</title>
        <authorList>
            <person name="Chen R.W."/>
        </authorList>
    </citation>
    <scope>NUCLEOTIDE SEQUENCE [LARGE SCALE GENOMIC DNA]</scope>
    <source>
        <strain evidence="1 2">SCSIO 52915</strain>
    </source>
</reference>
<evidence type="ECO:0000313" key="2">
    <source>
        <dbReference type="Proteomes" id="UP000502706"/>
    </source>
</evidence>
<protein>
    <submittedName>
        <fullName evidence="1">Uncharacterized protein</fullName>
    </submittedName>
</protein>
<gene>
    <name evidence="1" type="ORF">GBA65_01190</name>
</gene>
<accession>A0A6G8PSP7</accession>
<evidence type="ECO:0000313" key="1">
    <source>
        <dbReference type="EMBL" id="QIN77353.1"/>
    </source>
</evidence>
<dbReference type="Proteomes" id="UP000502706">
    <property type="component" value="Chromosome"/>
</dbReference>
<keyword evidence="2" id="KW-1185">Reference proteome</keyword>
<proteinExistence type="predicted"/>
<dbReference type="RefSeq" id="WP_166395029.1">
    <property type="nucleotide sequence ID" value="NZ_CP045121.1"/>
</dbReference>
<organism evidence="1 2">
    <name type="scientific">Rubrobacter marinus</name>
    <dbReference type="NCBI Taxonomy" id="2653852"/>
    <lineage>
        <taxon>Bacteria</taxon>
        <taxon>Bacillati</taxon>
        <taxon>Actinomycetota</taxon>
        <taxon>Rubrobacteria</taxon>
        <taxon>Rubrobacterales</taxon>
        <taxon>Rubrobacteraceae</taxon>
        <taxon>Rubrobacter</taxon>
    </lineage>
</organism>
<dbReference type="AlphaFoldDB" id="A0A6G8PSP7"/>
<sequence length="172" mass="18101">MDGASRTSSPAAVWDALARDLGGSFRARARGLLGSRFSLLDRGGKEWGELRMMGSYAAEVHAGGSVSEIERTGEFGARYRMRTGGAQTLIAGPERPGEPLRIFCGGKAYGAETNVLRNVSVARLLAGGDEVRLSGGLAGRSYGGTFPESDGGALAVAVFLLYRNVAIRRTAF</sequence>
<dbReference type="EMBL" id="CP045121">
    <property type="protein sequence ID" value="QIN77353.1"/>
    <property type="molecule type" value="Genomic_DNA"/>
</dbReference>